<accession>A0A9E2NZT5</accession>
<dbReference type="AlphaFoldDB" id="A0A9E2NZT5"/>
<gene>
    <name evidence="4" type="ORF">IAA16_07605</name>
</gene>
<dbReference type="Gene3D" id="3.30.70.270">
    <property type="match status" value="1"/>
</dbReference>
<dbReference type="EMBL" id="JAHLFV010000179">
    <property type="protein sequence ID" value="MBU3850414.1"/>
    <property type="molecule type" value="Genomic_DNA"/>
</dbReference>
<evidence type="ECO:0000313" key="5">
    <source>
        <dbReference type="Proteomes" id="UP000823914"/>
    </source>
</evidence>
<feature type="compositionally biased region" description="Polar residues" evidence="1">
    <location>
        <begin position="359"/>
        <end position="368"/>
    </location>
</feature>
<evidence type="ECO:0000256" key="2">
    <source>
        <dbReference type="SAM" id="Phobius"/>
    </source>
</evidence>
<feature type="compositionally biased region" description="Basic and acidic residues" evidence="1">
    <location>
        <begin position="327"/>
        <end position="337"/>
    </location>
</feature>
<dbReference type="Proteomes" id="UP000823914">
    <property type="component" value="Unassembled WGS sequence"/>
</dbReference>
<dbReference type="SUPFAM" id="SSF55073">
    <property type="entry name" value="Nucleotide cyclase"/>
    <property type="match status" value="1"/>
</dbReference>
<sequence>MTDKVIKILVFCLIALFALAGIFFVTSLVLDYAKAPVIAQDSVNLLIDDVHKASQYYQVGTPQFSDLLKTNVSSRGNVVAATLSAGDNVYFAYPISSPHMGKNAKGEPTITSSMLVNVKSKALDLNGRTYVLTLGLYTISPFSIYANMRIVFLMILFGTISAGAILLYLYIVEEKTKTEQEELSTQLKKDVSQEESDFVVADETYPNIPEEENPEDFQLSAGETVFEENALQEEAEQDDVVQEEHTLQENPDNCDDSQFVLKENVSNLTTEDEIVAERSMASEEIFTEQKLENDVPIQEESAEDFSEQYAETVSEKPQLDIQQSISEEEKQEQKPELSETVFEQEPKHVTDESVDEVSEQGSTQPQEISDQHIDSPYGLFSPVTGFGWEEYLEDRLDSELIRSASSEEDITLMMIRIKDFDTESPNAQEFYDIIFSYIQFKDMIFEYGNDGFSCIVHNMTIDAALKFAEEIYEQLSEKLKELGMDNEIGIGISTRSFRLIPAKRIFTEAQEALQRAFMDPDTPIVAFRVDPEKYRQYISDYTEPAE</sequence>
<dbReference type="InterPro" id="IPR000160">
    <property type="entry name" value="GGDEF_dom"/>
</dbReference>
<keyword evidence="2" id="KW-1133">Transmembrane helix</keyword>
<evidence type="ECO:0000259" key="3">
    <source>
        <dbReference type="PROSITE" id="PS50887"/>
    </source>
</evidence>
<reference evidence="4" key="1">
    <citation type="journal article" date="2021" name="PeerJ">
        <title>Extensive microbial diversity within the chicken gut microbiome revealed by metagenomics and culture.</title>
        <authorList>
            <person name="Gilroy R."/>
            <person name="Ravi A."/>
            <person name="Getino M."/>
            <person name="Pursley I."/>
            <person name="Horton D.L."/>
            <person name="Alikhan N.F."/>
            <person name="Baker D."/>
            <person name="Gharbi K."/>
            <person name="Hall N."/>
            <person name="Watson M."/>
            <person name="Adriaenssens E.M."/>
            <person name="Foster-Nyarko E."/>
            <person name="Jarju S."/>
            <person name="Secka A."/>
            <person name="Antonio M."/>
            <person name="Oren A."/>
            <person name="Chaudhuri R.R."/>
            <person name="La Ragione R."/>
            <person name="Hildebrand F."/>
            <person name="Pallen M.J."/>
        </authorList>
    </citation>
    <scope>NUCLEOTIDE SEQUENCE</scope>
    <source>
        <strain evidence="4">Gambia15-2214</strain>
    </source>
</reference>
<organism evidence="4 5">
    <name type="scientific">Candidatus Treponema excrementipullorum</name>
    <dbReference type="NCBI Taxonomy" id="2838768"/>
    <lineage>
        <taxon>Bacteria</taxon>
        <taxon>Pseudomonadati</taxon>
        <taxon>Spirochaetota</taxon>
        <taxon>Spirochaetia</taxon>
        <taxon>Spirochaetales</taxon>
        <taxon>Treponemataceae</taxon>
        <taxon>Treponema</taxon>
    </lineage>
</organism>
<name>A0A9E2NZT5_9SPIR</name>
<keyword evidence="2" id="KW-0812">Transmembrane</keyword>
<feature type="transmembrane region" description="Helical" evidence="2">
    <location>
        <begin position="6"/>
        <end position="30"/>
    </location>
</feature>
<proteinExistence type="predicted"/>
<dbReference type="InterPro" id="IPR029787">
    <property type="entry name" value="Nucleotide_cyclase"/>
</dbReference>
<feature type="region of interest" description="Disordered" evidence="1">
    <location>
        <begin position="299"/>
        <end position="375"/>
    </location>
</feature>
<evidence type="ECO:0000256" key="1">
    <source>
        <dbReference type="SAM" id="MobiDB-lite"/>
    </source>
</evidence>
<comment type="caution">
    <text evidence="4">The sequence shown here is derived from an EMBL/GenBank/DDBJ whole genome shotgun (WGS) entry which is preliminary data.</text>
</comment>
<evidence type="ECO:0000313" key="4">
    <source>
        <dbReference type="EMBL" id="MBU3850414.1"/>
    </source>
</evidence>
<feature type="transmembrane region" description="Helical" evidence="2">
    <location>
        <begin position="150"/>
        <end position="171"/>
    </location>
</feature>
<protein>
    <recommendedName>
        <fullName evidence="3">GGDEF domain-containing protein</fullName>
    </recommendedName>
</protein>
<feature type="domain" description="GGDEF" evidence="3">
    <location>
        <begin position="408"/>
        <end position="529"/>
    </location>
</feature>
<keyword evidence="2" id="KW-0472">Membrane</keyword>
<dbReference type="PROSITE" id="PS50887">
    <property type="entry name" value="GGDEF"/>
    <property type="match status" value="1"/>
</dbReference>
<dbReference type="InterPro" id="IPR043128">
    <property type="entry name" value="Rev_trsase/Diguanyl_cyclase"/>
</dbReference>
<reference evidence="4" key="2">
    <citation type="submission" date="2021-04" db="EMBL/GenBank/DDBJ databases">
        <authorList>
            <person name="Gilroy R."/>
        </authorList>
    </citation>
    <scope>NUCLEOTIDE SEQUENCE</scope>
    <source>
        <strain evidence="4">Gambia15-2214</strain>
    </source>
</reference>